<reference evidence="10 11" key="1">
    <citation type="journal article" date="2018" name="Sci. Rep.">
        <title>Raphidocelis subcapitata (=Pseudokirchneriella subcapitata) provides an insight into genome evolution and environmental adaptations in the Sphaeropleales.</title>
        <authorList>
            <person name="Suzuki S."/>
            <person name="Yamaguchi H."/>
            <person name="Nakajima N."/>
            <person name="Kawachi M."/>
        </authorList>
    </citation>
    <scope>NUCLEOTIDE SEQUENCE [LARGE SCALE GENOMIC DNA]</scope>
    <source>
        <strain evidence="10 11">NIES-35</strain>
    </source>
</reference>
<keyword evidence="5" id="KW-0677">Repeat</keyword>
<evidence type="ECO:0000256" key="5">
    <source>
        <dbReference type="ARBA" id="ARBA00022737"/>
    </source>
</evidence>
<comment type="subcellular location">
    <subcellularLocation>
        <location evidence="1">Membrane</location>
        <topology evidence="1">Multi-pass membrane protein</topology>
    </subcellularLocation>
</comment>
<evidence type="ECO:0000313" key="11">
    <source>
        <dbReference type="Proteomes" id="UP000247498"/>
    </source>
</evidence>
<evidence type="ECO:0000256" key="3">
    <source>
        <dbReference type="ARBA" id="ARBA00022448"/>
    </source>
</evidence>
<dbReference type="InterPro" id="IPR018108">
    <property type="entry name" value="MCP_transmembrane"/>
</dbReference>
<dbReference type="OrthoDB" id="2019556at2759"/>
<dbReference type="GO" id="GO:0006862">
    <property type="term" value="P:nucleotide transport"/>
    <property type="evidence" value="ECO:0007669"/>
    <property type="project" value="InterPro"/>
</dbReference>
<dbReference type="AlphaFoldDB" id="A0A2V0NV18"/>
<sequence length="419" mass="42719">MAAEPIIEAVSGAVGAVISLTATYPLITVVTLRALDTEADGSGGRRLPGALGHLPTAVQEVILHARNRGWRSLYAGLKPSVVATAASQGVYFYFYSMLRGWAVSARVASLRRQRRAARAMGAAPPEPDADAHSGAIGVGASLLVAAAAGCINVCLTIPMWVVITQMQAAQRQAKPAPQAAAVLADGAASGGEASGAGAAGQEAAGAAGGGSGEVAVSRAEGGDCCGGGGGERPGTGAWATASRLYRDQGIGAFYRGLWPSLVMVSNPTIQFVLYEWLASRLRDLRRPAAAALGRKPRLSTADVFLVSAAAKVGATLATYPMLVVKSRMQAVNRDTAEGQRYTSVPDAVRRMAATEGVAAFYRGMRVKLAQTVLAAALMMALKEAVYDATHAALAGAGAGAGGRKAAARPAAARPAAARR</sequence>
<evidence type="ECO:0000313" key="10">
    <source>
        <dbReference type="EMBL" id="GBF90522.1"/>
    </source>
</evidence>
<comment type="caution">
    <text evidence="10">The sequence shown here is derived from an EMBL/GenBank/DDBJ whole genome shotgun (WGS) entry which is preliminary data.</text>
</comment>
<evidence type="ECO:0000256" key="9">
    <source>
        <dbReference type="RuleBase" id="RU000488"/>
    </source>
</evidence>
<evidence type="ECO:0000256" key="1">
    <source>
        <dbReference type="ARBA" id="ARBA00004141"/>
    </source>
</evidence>
<evidence type="ECO:0000256" key="6">
    <source>
        <dbReference type="ARBA" id="ARBA00022989"/>
    </source>
</evidence>
<evidence type="ECO:0000256" key="8">
    <source>
        <dbReference type="PROSITE-ProRule" id="PRU00282"/>
    </source>
</evidence>
<dbReference type="FunCoup" id="A0A2V0NV18">
    <property type="interactions" value="1735"/>
</dbReference>
<dbReference type="Proteomes" id="UP000247498">
    <property type="component" value="Unassembled WGS sequence"/>
</dbReference>
<dbReference type="InParanoid" id="A0A2V0NV18"/>
<dbReference type="Gene3D" id="1.50.40.10">
    <property type="entry name" value="Mitochondrial carrier domain"/>
    <property type="match status" value="2"/>
</dbReference>
<protein>
    <submittedName>
        <fullName evidence="10">Peroxisomal nicotinamide adenine dinucleotide carrier protein</fullName>
    </submittedName>
</protein>
<dbReference type="EMBL" id="BDRX01000017">
    <property type="protein sequence ID" value="GBF90522.1"/>
    <property type="molecule type" value="Genomic_DNA"/>
</dbReference>
<keyword evidence="4 8" id="KW-0812">Transmembrane</keyword>
<dbReference type="GO" id="GO:0016020">
    <property type="term" value="C:membrane"/>
    <property type="evidence" value="ECO:0007669"/>
    <property type="project" value="UniProtKB-SubCell"/>
</dbReference>
<evidence type="ECO:0000256" key="4">
    <source>
        <dbReference type="ARBA" id="ARBA00022692"/>
    </source>
</evidence>
<keyword evidence="6" id="KW-1133">Transmembrane helix</keyword>
<organism evidence="10 11">
    <name type="scientific">Raphidocelis subcapitata</name>
    <dbReference type="NCBI Taxonomy" id="307507"/>
    <lineage>
        <taxon>Eukaryota</taxon>
        <taxon>Viridiplantae</taxon>
        <taxon>Chlorophyta</taxon>
        <taxon>core chlorophytes</taxon>
        <taxon>Chlorophyceae</taxon>
        <taxon>CS clade</taxon>
        <taxon>Sphaeropleales</taxon>
        <taxon>Selenastraceae</taxon>
        <taxon>Raphidocelis</taxon>
    </lineage>
</organism>
<keyword evidence="3 9" id="KW-0813">Transport</keyword>
<accession>A0A2V0NV18</accession>
<evidence type="ECO:0000256" key="2">
    <source>
        <dbReference type="ARBA" id="ARBA00006375"/>
    </source>
</evidence>
<name>A0A2V0NV18_9CHLO</name>
<comment type="similarity">
    <text evidence="2 9">Belongs to the mitochondrial carrier (TC 2.A.29) family.</text>
</comment>
<feature type="repeat" description="Solcar" evidence="8">
    <location>
        <begin position="3"/>
        <end position="101"/>
    </location>
</feature>
<proteinExistence type="inferred from homology"/>
<dbReference type="SUPFAM" id="SSF103506">
    <property type="entry name" value="Mitochondrial carrier"/>
    <property type="match status" value="1"/>
</dbReference>
<dbReference type="PANTHER" id="PTHR45683">
    <property type="entry name" value="MITOCHONDRIAL NICOTINAMIDE ADENINE DINUCLEOTIDE TRANSPORTER 1-RELATED-RELATED"/>
    <property type="match status" value="1"/>
</dbReference>
<dbReference type="InterPro" id="IPR044712">
    <property type="entry name" value="SLC25A32-like"/>
</dbReference>
<dbReference type="STRING" id="307507.A0A2V0NV18"/>
<dbReference type="Pfam" id="PF00153">
    <property type="entry name" value="Mito_carr"/>
    <property type="match status" value="3"/>
</dbReference>
<keyword evidence="7 8" id="KW-0472">Membrane</keyword>
<feature type="repeat" description="Solcar" evidence="8">
    <location>
        <begin position="189"/>
        <end position="280"/>
    </location>
</feature>
<gene>
    <name evidence="10" type="ORF">Rsub_03518</name>
</gene>
<keyword evidence="11" id="KW-1185">Reference proteome</keyword>
<dbReference type="InterPro" id="IPR023395">
    <property type="entry name" value="MCP_dom_sf"/>
</dbReference>
<evidence type="ECO:0000256" key="7">
    <source>
        <dbReference type="ARBA" id="ARBA00023136"/>
    </source>
</evidence>
<feature type="repeat" description="Solcar" evidence="8">
    <location>
        <begin position="298"/>
        <end position="388"/>
    </location>
</feature>
<dbReference type="GO" id="GO:0055085">
    <property type="term" value="P:transmembrane transport"/>
    <property type="evidence" value="ECO:0007669"/>
    <property type="project" value="InterPro"/>
</dbReference>
<dbReference type="PROSITE" id="PS50920">
    <property type="entry name" value="SOLCAR"/>
    <property type="match status" value="3"/>
</dbReference>